<dbReference type="Proteomes" id="UP000299102">
    <property type="component" value="Unassembled WGS sequence"/>
</dbReference>
<reference evidence="1 2" key="1">
    <citation type="journal article" date="2019" name="Commun. Biol.">
        <title>The bagworm genome reveals a unique fibroin gene that provides high tensile strength.</title>
        <authorList>
            <person name="Kono N."/>
            <person name="Nakamura H."/>
            <person name="Ohtoshi R."/>
            <person name="Tomita M."/>
            <person name="Numata K."/>
            <person name="Arakawa K."/>
        </authorList>
    </citation>
    <scope>NUCLEOTIDE SEQUENCE [LARGE SCALE GENOMIC DNA]</scope>
</reference>
<comment type="caution">
    <text evidence="1">The sequence shown here is derived from an EMBL/GenBank/DDBJ whole genome shotgun (WGS) entry which is preliminary data.</text>
</comment>
<gene>
    <name evidence="1" type="ORF">EVAR_57153_1</name>
</gene>
<protein>
    <recommendedName>
        <fullName evidence="3">Mos1 transposase HTH domain-containing protein</fullName>
    </recommendedName>
</protein>
<sequence>MCYAISPRNDAMIYSMEPSPCHADSLLSGFLKSSPSISIKHLGSEIMRILINLEARSKKAAVGTRSALACRDVSRLRCAASRHESTSGVRYKVRNSLEPRKDTLGPNAPPYSTVARWCARFNRGRTSIKDDPSSGRSATSYRLWRYCYGLFEYKKKKSYPFQRLKEYLNGEILEDDEGVVAVVQEFLGRTAPSGAAEGAALAGTVRRSRSKPPVLF</sequence>
<accession>A0A4C1YW63</accession>
<dbReference type="AlphaFoldDB" id="A0A4C1YW63"/>
<evidence type="ECO:0000313" key="1">
    <source>
        <dbReference type="EMBL" id="GBP78585.1"/>
    </source>
</evidence>
<organism evidence="1 2">
    <name type="scientific">Eumeta variegata</name>
    <name type="common">Bagworm moth</name>
    <name type="synonym">Eumeta japonica</name>
    <dbReference type="NCBI Taxonomy" id="151549"/>
    <lineage>
        <taxon>Eukaryota</taxon>
        <taxon>Metazoa</taxon>
        <taxon>Ecdysozoa</taxon>
        <taxon>Arthropoda</taxon>
        <taxon>Hexapoda</taxon>
        <taxon>Insecta</taxon>
        <taxon>Pterygota</taxon>
        <taxon>Neoptera</taxon>
        <taxon>Endopterygota</taxon>
        <taxon>Lepidoptera</taxon>
        <taxon>Glossata</taxon>
        <taxon>Ditrysia</taxon>
        <taxon>Tineoidea</taxon>
        <taxon>Psychidae</taxon>
        <taxon>Oiketicinae</taxon>
        <taxon>Eumeta</taxon>
    </lineage>
</organism>
<dbReference type="EMBL" id="BGZK01001375">
    <property type="protein sequence ID" value="GBP78585.1"/>
    <property type="molecule type" value="Genomic_DNA"/>
</dbReference>
<keyword evidence="2" id="KW-1185">Reference proteome</keyword>
<evidence type="ECO:0008006" key="3">
    <source>
        <dbReference type="Google" id="ProtNLM"/>
    </source>
</evidence>
<name>A0A4C1YW63_EUMVA</name>
<evidence type="ECO:0000313" key="2">
    <source>
        <dbReference type="Proteomes" id="UP000299102"/>
    </source>
</evidence>
<proteinExistence type="predicted"/>